<evidence type="ECO:0000313" key="2">
    <source>
        <dbReference type="Proteomes" id="UP001152320"/>
    </source>
</evidence>
<comment type="caution">
    <text evidence="1">The sequence shown here is derived from an EMBL/GenBank/DDBJ whole genome shotgun (WGS) entry which is preliminary data.</text>
</comment>
<evidence type="ECO:0000313" key="1">
    <source>
        <dbReference type="EMBL" id="KAJ8045426.1"/>
    </source>
</evidence>
<name>A0A9Q1CI86_HOLLE</name>
<sequence length="71" mass="7607">MSCIATYEIKHVATFFVRVLEKVRGTTHSTCKSGGNMSLVPHQLTPMSPSQVVSEFSVATSPFSLGSSTSK</sequence>
<reference evidence="1" key="1">
    <citation type="submission" date="2021-10" db="EMBL/GenBank/DDBJ databases">
        <title>Tropical sea cucumber genome reveals ecological adaptation and Cuvierian tubules defense mechanism.</title>
        <authorList>
            <person name="Chen T."/>
        </authorList>
    </citation>
    <scope>NUCLEOTIDE SEQUENCE</scope>
    <source>
        <strain evidence="1">Nanhai2018</strain>
        <tissue evidence="1">Muscle</tissue>
    </source>
</reference>
<dbReference type="AlphaFoldDB" id="A0A9Q1CI86"/>
<accession>A0A9Q1CI86</accession>
<gene>
    <name evidence="1" type="ORF">HOLleu_08437</name>
</gene>
<protein>
    <submittedName>
        <fullName evidence="1">Uncharacterized protein</fullName>
    </submittedName>
</protein>
<keyword evidence="2" id="KW-1185">Reference proteome</keyword>
<dbReference type="EMBL" id="JAIZAY010000003">
    <property type="protein sequence ID" value="KAJ8045426.1"/>
    <property type="molecule type" value="Genomic_DNA"/>
</dbReference>
<proteinExistence type="predicted"/>
<organism evidence="1 2">
    <name type="scientific">Holothuria leucospilota</name>
    <name type="common">Black long sea cucumber</name>
    <name type="synonym">Mertensiothuria leucospilota</name>
    <dbReference type="NCBI Taxonomy" id="206669"/>
    <lineage>
        <taxon>Eukaryota</taxon>
        <taxon>Metazoa</taxon>
        <taxon>Echinodermata</taxon>
        <taxon>Eleutherozoa</taxon>
        <taxon>Echinozoa</taxon>
        <taxon>Holothuroidea</taxon>
        <taxon>Aspidochirotacea</taxon>
        <taxon>Aspidochirotida</taxon>
        <taxon>Holothuriidae</taxon>
        <taxon>Holothuria</taxon>
    </lineage>
</organism>
<dbReference type="Proteomes" id="UP001152320">
    <property type="component" value="Chromosome 3"/>
</dbReference>